<name>A0A645F913_9ZZZZ</name>
<reference evidence="1" key="1">
    <citation type="submission" date="2019-08" db="EMBL/GenBank/DDBJ databases">
        <authorList>
            <person name="Kucharzyk K."/>
            <person name="Murdoch R.W."/>
            <person name="Higgins S."/>
            <person name="Loffler F."/>
        </authorList>
    </citation>
    <scope>NUCLEOTIDE SEQUENCE</scope>
</reference>
<accession>A0A645F913</accession>
<dbReference type="AlphaFoldDB" id="A0A645F913"/>
<sequence length="87" mass="9210">MFAVHAGVGRQDVEHHGAALGAADQRHHVIHPPAHDVGQRAVLALGDADDAVANPELGRACCRSARDQFADDDEVVTLLQHCADADQ</sequence>
<dbReference type="EMBL" id="VSSQ01055049">
    <property type="protein sequence ID" value="MPN08953.1"/>
    <property type="molecule type" value="Genomic_DNA"/>
</dbReference>
<organism evidence="1">
    <name type="scientific">bioreactor metagenome</name>
    <dbReference type="NCBI Taxonomy" id="1076179"/>
    <lineage>
        <taxon>unclassified sequences</taxon>
        <taxon>metagenomes</taxon>
        <taxon>ecological metagenomes</taxon>
    </lineage>
</organism>
<protein>
    <submittedName>
        <fullName evidence="1">Uncharacterized protein</fullName>
    </submittedName>
</protein>
<evidence type="ECO:0000313" key="1">
    <source>
        <dbReference type="EMBL" id="MPN08953.1"/>
    </source>
</evidence>
<proteinExistence type="predicted"/>
<gene>
    <name evidence="1" type="ORF">SDC9_156241</name>
</gene>
<comment type="caution">
    <text evidence="1">The sequence shown here is derived from an EMBL/GenBank/DDBJ whole genome shotgun (WGS) entry which is preliminary data.</text>
</comment>